<keyword evidence="2" id="KW-1185">Reference proteome</keyword>
<dbReference type="EMBL" id="JAUTAL010000001">
    <property type="protein sequence ID" value="MDQ1096185.1"/>
    <property type="molecule type" value="Genomic_DNA"/>
</dbReference>
<accession>A0ABU0TIV1</accession>
<comment type="caution">
    <text evidence="1">The sequence shown here is derived from an EMBL/GenBank/DDBJ whole genome shotgun (WGS) entry which is preliminary data.</text>
</comment>
<name>A0ABU0TIV1_9FLAO</name>
<proteinExistence type="predicted"/>
<protein>
    <submittedName>
        <fullName evidence="1">Uncharacterized protein</fullName>
    </submittedName>
</protein>
<reference evidence="1 2" key="1">
    <citation type="submission" date="2023-07" db="EMBL/GenBank/DDBJ databases">
        <title>Functional and genomic diversity of the sorghum phyllosphere microbiome.</title>
        <authorList>
            <person name="Shade A."/>
        </authorList>
    </citation>
    <scope>NUCLEOTIDE SEQUENCE [LARGE SCALE GENOMIC DNA]</scope>
    <source>
        <strain evidence="1 2">SORGH_AS_1064</strain>
    </source>
</reference>
<organism evidence="1 2">
    <name type="scientific">Chryseobacterium camelliae</name>
    <dbReference type="NCBI Taxonomy" id="1265445"/>
    <lineage>
        <taxon>Bacteria</taxon>
        <taxon>Pseudomonadati</taxon>
        <taxon>Bacteroidota</taxon>
        <taxon>Flavobacteriia</taxon>
        <taxon>Flavobacteriales</taxon>
        <taxon>Weeksellaceae</taxon>
        <taxon>Chryseobacterium group</taxon>
        <taxon>Chryseobacterium</taxon>
    </lineage>
</organism>
<evidence type="ECO:0000313" key="2">
    <source>
        <dbReference type="Proteomes" id="UP001225072"/>
    </source>
</evidence>
<sequence>MCSSYFQAIIFIILKCQKTIVTIVVKYSLTDWQITQIYSHYKNLRFLKLMCSSYFQAIIFIILKCQKTFVTVVFKSKFP</sequence>
<gene>
    <name evidence="1" type="ORF">QE404_001332</name>
</gene>
<dbReference type="Proteomes" id="UP001225072">
    <property type="component" value="Unassembled WGS sequence"/>
</dbReference>
<evidence type="ECO:0000313" key="1">
    <source>
        <dbReference type="EMBL" id="MDQ1096185.1"/>
    </source>
</evidence>